<dbReference type="InterPro" id="IPR058163">
    <property type="entry name" value="LysR-type_TF_proteobact-type"/>
</dbReference>
<dbReference type="Pfam" id="PF00126">
    <property type="entry name" value="HTH_1"/>
    <property type="match status" value="1"/>
</dbReference>
<evidence type="ECO:0000259" key="5">
    <source>
        <dbReference type="PROSITE" id="PS50931"/>
    </source>
</evidence>
<reference evidence="6 7" key="1">
    <citation type="submission" date="2016-10" db="EMBL/GenBank/DDBJ databases">
        <authorList>
            <person name="de Groot N.N."/>
        </authorList>
    </citation>
    <scope>NUCLEOTIDE SEQUENCE [LARGE SCALE GENOMIC DNA]</scope>
    <source>
        <strain evidence="6 7">LMG 23650</strain>
    </source>
</reference>
<protein>
    <submittedName>
        <fullName evidence="6">Transcriptional regulator, LysR family</fullName>
    </submittedName>
</protein>
<evidence type="ECO:0000313" key="7">
    <source>
        <dbReference type="Proteomes" id="UP000199548"/>
    </source>
</evidence>
<evidence type="ECO:0000256" key="3">
    <source>
        <dbReference type="ARBA" id="ARBA00023125"/>
    </source>
</evidence>
<dbReference type="Proteomes" id="UP000199548">
    <property type="component" value="Unassembled WGS sequence"/>
</dbReference>
<keyword evidence="7" id="KW-1185">Reference proteome</keyword>
<dbReference type="PRINTS" id="PR00039">
    <property type="entry name" value="HTHLYSR"/>
</dbReference>
<gene>
    <name evidence="6" type="ORF">SAMN05192543_104199</name>
</gene>
<dbReference type="AlphaFoldDB" id="A0A1I3L0H3"/>
<dbReference type="InterPro" id="IPR036390">
    <property type="entry name" value="WH_DNA-bd_sf"/>
</dbReference>
<evidence type="ECO:0000313" key="6">
    <source>
        <dbReference type="EMBL" id="SFI78252.1"/>
    </source>
</evidence>
<dbReference type="CDD" id="cd08432">
    <property type="entry name" value="PBP2_GcdR_TrpI_HvrB_AmpR_like"/>
    <property type="match status" value="1"/>
</dbReference>
<organism evidence="6 7">
    <name type="scientific">Paraburkholderia megapolitana</name>
    <dbReference type="NCBI Taxonomy" id="420953"/>
    <lineage>
        <taxon>Bacteria</taxon>
        <taxon>Pseudomonadati</taxon>
        <taxon>Pseudomonadota</taxon>
        <taxon>Betaproteobacteria</taxon>
        <taxon>Burkholderiales</taxon>
        <taxon>Burkholderiaceae</taxon>
        <taxon>Paraburkholderia</taxon>
    </lineage>
</organism>
<dbReference type="InterPro" id="IPR036388">
    <property type="entry name" value="WH-like_DNA-bd_sf"/>
</dbReference>
<dbReference type="InterPro" id="IPR000847">
    <property type="entry name" value="LysR_HTH_N"/>
</dbReference>
<dbReference type="SUPFAM" id="SSF53850">
    <property type="entry name" value="Periplasmic binding protein-like II"/>
    <property type="match status" value="1"/>
</dbReference>
<keyword evidence="4" id="KW-0804">Transcription</keyword>
<evidence type="ECO:0000256" key="4">
    <source>
        <dbReference type="ARBA" id="ARBA00023163"/>
    </source>
</evidence>
<dbReference type="PANTHER" id="PTHR30537">
    <property type="entry name" value="HTH-TYPE TRANSCRIPTIONAL REGULATOR"/>
    <property type="match status" value="1"/>
</dbReference>
<dbReference type="EMBL" id="FOQU01000004">
    <property type="protein sequence ID" value="SFI78252.1"/>
    <property type="molecule type" value="Genomic_DNA"/>
</dbReference>
<dbReference type="SUPFAM" id="SSF46785">
    <property type="entry name" value="Winged helix' DNA-binding domain"/>
    <property type="match status" value="1"/>
</dbReference>
<dbReference type="STRING" id="420953.SAMN05192543_104199"/>
<proteinExistence type="inferred from homology"/>
<accession>A0A1I3L0H3</accession>
<dbReference type="InterPro" id="IPR005119">
    <property type="entry name" value="LysR_subst-bd"/>
</dbReference>
<sequence length="334" mass="36697">MKQVYEPTRSPSNDDLYGHGISDTNAVMAFSSRIPPLQTLRVFEAAVRLRSFTRAADELALTQGAVSQHVRALESQLDVSLFERTPGGAIPTPRAHDLALQVRQGLRVLERAFGETTHGRAPVRAPDNAPARLTISVLPVFAERWLAPRLPRFCAAHPEIAVDIRPGVALAKLDHRDRVDVALRYGPGEWPGLHADKLMDEEVFPVASPHYRGGKLPRRFADLAHCTLLRHAAQPWEPWFQAAGLDMTEPSGAVSFTDGAKLLDAALRGDGIALARRSVIEADLASGRLVQLWKRSVIDVHAHFIVWRPDSGKLPAIDALRAWLHTEVGAAALR</sequence>
<dbReference type="GO" id="GO:0043565">
    <property type="term" value="F:sequence-specific DNA binding"/>
    <property type="evidence" value="ECO:0007669"/>
    <property type="project" value="TreeGrafter"/>
</dbReference>
<dbReference type="GO" id="GO:0003700">
    <property type="term" value="F:DNA-binding transcription factor activity"/>
    <property type="evidence" value="ECO:0007669"/>
    <property type="project" value="InterPro"/>
</dbReference>
<dbReference type="GO" id="GO:0006351">
    <property type="term" value="P:DNA-templated transcription"/>
    <property type="evidence" value="ECO:0007669"/>
    <property type="project" value="TreeGrafter"/>
</dbReference>
<feature type="domain" description="HTH lysR-type" evidence="5">
    <location>
        <begin position="35"/>
        <end position="92"/>
    </location>
</feature>
<keyword evidence="3" id="KW-0238">DNA-binding</keyword>
<name>A0A1I3L0H3_9BURK</name>
<evidence type="ECO:0000256" key="2">
    <source>
        <dbReference type="ARBA" id="ARBA00023015"/>
    </source>
</evidence>
<dbReference type="Pfam" id="PF03466">
    <property type="entry name" value="LysR_substrate"/>
    <property type="match status" value="1"/>
</dbReference>
<keyword evidence="2" id="KW-0805">Transcription regulation</keyword>
<dbReference type="PANTHER" id="PTHR30537:SF79">
    <property type="entry name" value="TRANSCRIPTIONAL REGULATOR-RELATED"/>
    <property type="match status" value="1"/>
</dbReference>
<dbReference type="Gene3D" id="1.10.10.10">
    <property type="entry name" value="Winged helix-like DNA-binding domain superfamily/Winged helix DNA-binding domain"/>
    <property type="match status" value="1"/>
</dbReference>
<dbReference type="Gene3D" id="3.40.190.10">
    <property type="entry name" value="Periplasmic binding protein-like II"/>
    <property type="match status" value="2"/>
</dbReference>
<comment type="similarity">
    <text evidence="1">Belongs to the LysR transcriptional regulatory family.</text>
</comment>
<evidence type="ECO:0000256" key="1">
    <source>
        <dbReference type="ARBA" id="ARBA00009437"/>
    </source>
</evidence>
<dbReference type="PROSITE" id="PS50931">
    <property type="entry name" value="HTH_LYSR"/>
    <property type="match status" value="1"/>
</dbReference>